<feature type="region of interest" description="Disordered" evidence="1">
    <location>
        <begin position="1"/>
        <end position="25"/>
    </location>
</feature>
<dbReference type="Gene3D" id="2.60.40.150">
    <property type="entry name" value="C2 domain"/>
    <property type="match status" value="1"/>
</dbReference>
<evidence type="ECO:0000313" key="4">
    <source>
        <dbReference type="WBParaSite" id="ACRNAN_scaffold3770.g13221.t1"/>
    </source>
</evidence>
<dbReference type="InterPro" id="IPR000008">
    <property type="entry name" value="C2_dom"/>
</dbReference>
<evidence type="ECO:0000313" key="3">
    <source>
        <dbReference type="Proteomes" id="UP000887540"/>
    </source>
</evidence>
<feature type="compositionally biased region" description="Low complexity" evidence="1">
    <location>
        <begin position="83"/>
        <end position="100"/>
    </location>
</feature>
<dbReference type="Proteomes" id="UP000887540">
    <property type="component" value="Unplaced"/>
</dbReference>
<dbReference type="PANTHER" id="PTHR20837:SF0">
    <property type="entry name" value="COILED-COIL AND C2 DOMAIN-CONTAINING PROTEIN 2A"/>
    <property type="match status" value="1"/>
</dbReference>
<dbReference type="PROSITE" id="PS50004">
    <property type="entry name" value="C2"/>
    <property type="match status" value="1"/>
</dbReference>
<dbReference type="GO" id="GO:1904491">
    <property type="term" value="P:protein localization to ciliary transition zone"/>
    <property type="evidence" value="ECO:0007669"/>
    <property type="project" value="TreeGrafter"/>
</dbReference>
<dbReference type="Pfam" id="PF15625">
    <property type="entry name" value="CC2D2AN-C2"/>
    <property type="match status" value="1"/>
</dbReference>
<name>A0A914DT93_9BILA</name>
<dbReference type="InterPro" id="IPR028928">
    <property type="entry name" value="CC2D2AN-C2"/>
</dbReference>
<dbReference type="GO" id="GO:0035869">
    <property type="term" value="C:ciliary transition zone"/>
    <property type="evidence" value="ECO:0007669"/>
    <property type="project" value="TreeGrafter"/>
</dbReference>
<protein>
    <submittedName>
        <fullName evidence="4">C2 domain-containing protein</fullName>
    </submittedName>
</protein>
<dbReference type="InterPro" id="IPR035892">
    <property type="entry name" value="C2_domain_sf"/>
</dbReference>
<accession>A0A914DT93</accession>
<dbReference type="SUPFAM" id="SSF49562">
    <property type="entry name" value="C2 domain (Calcium/lipid-binding domain, CaLB)"/>
    <property type="match status" value="1"/>
</dbReference>
<dbReference type="Pfam" id="PF00168">
    <property type="entry name" value="C2"/>
    <property type="match status" value="1"/>
</dbReference>
<dbReference type="PANTHER" id="PTHR20837">
    <property type="entry name" value="CENTROSOMAL PROTEIN-RELATED"/>
    <property type="match status" value="1"/>
</dbReference>
<dbReference type="GO" id="GO:1905515">
    <property type="term" value="P:non-motile cilium assembly"/>
    <property type="evidence" value="ECO:0007669"/>
    <property type="project" value="TreeGrafter"/>
</dbReference>
<sequence length="1306" mass="149342">MEENREASSVPTLHRGARLGWTEEPRPLVNDEGISIVKDKVIQQGDLNQLSEAEYQILPETSQEVEFSRENTEEYMIEDRPRSAGSSSVSSRSSKRTSISADLSATIRQRVRQQATAKLAEKRGSVQLAKRLLRSQTLQTPEDEGELEEDQKIIDHQIEESIKLGEKYTKSTLKTSLAPEHVQKSFFETESVHLVSPPEKSSHVIFGKPKTIRSSETEQFGQLLTSYGMKALSMSIEDPIAKLDNKLFASKPGRDYSVLAQRLGSTFFTSNGTLKGLEEFLTNKPLKLDRDEDEDFLLVDYSTAQNWDEWEKQKGRHPHRYFQFNIDVNRVEFDHHWLFSVEDSLAREVRNFHREFEACGERTLELMQQFLRLQQRRDTFVLDEEEKGKLNEEIEQVEKGFQAEFLTYRKLASLLENSWHKLVQHRETQNAATANLLVEKVESNLPDFGEIPQDFQSFITYPTFLLKEVKLAENRKPGKTEAERQSTMNKCRIQIQIFFNDILVCKTKPTPLSNEFIAKFTEIYNLRVFEKPENVTLVIMERFGRFGWRELARVFVPVPVEAEDHPWEESSKLEAMQFASNLRMDKYKGSMGSGIPNASPFIQGRLYCKSVWIDSDFGQQVRDKKQELLKESEAFELIPSETRLVSDEEFASDIRLEALSKRFARQYGNKHPSKWIGLTSAEVDHGWLTDEFKIDERHRTGGLEFSSIDVYRRAGNRYAAMIRSHLLEMYARDHRMKNYNDIVNEPNLPTSLFDIGSLFGPPDLSRRLKPMRITTQKPQGPGKSHYRLVVNVQSGVNLPERVDNTHMQAFVDVVFQKQHGQTQAVEGRNANWQQTITLDIINNIDAHLDFKAITDALQLNVYDQVISQLEFDDREPNTIHEQIQKRWLGSVSIPFSTIYSLGKIDGILAIKPPLFFTGYKISSEHAFLKVMITIDPPIASPKFSSYGNFVAGESDAIMKSCAKWEKQCRTLFPDRRFVALANDAKGERVLVTKFLRSIRPPRNILSVSESREKAIELAIHSVSCIPFIADPVMFPGILDLWTTVEQMLTIGCADEEEHAILLACWLLYLGISVVLLLGTGLPEGPKAAYVLVQLDNNVCWIINPNDGNKYALNEPMCPLISVGTLVTPENVYANIQRGSHPSQLDFDLKKANNWLPLFPEPRTDLKSVQVESIDYNEVSEDVLVELRTNLEREIKLKFDEMRPYGIPQWNLMASRLLREILTNMSNSIHVDVESAFSQLRAAYNISAVAFRRPYISKDKLLEDIRNLNVHVNSDQNAQFALSLHIQPFVNNIISCAVAMASLAPKA</sequence>
<dbReference type="InterPro" id="IPR056290">
    <property type="entry name" value="CEPT76/DRC7_peptidase-like_dom"/>
</dbReference>
<organism evidence="3 4">
    <name type="scientific">Acrobeloides nanus</name>
    <dbReference type="NCBI Taxonomy" id="290746"/>
    <lineage>
        <taxon>Eukaryota</taxon>
        <taxon>Metazoa</taxon>
        <taxon>Ecdysozoa</taxon>
        <taxon>Nematoda</taxon>
        <taxon>Chromadorea</taxon>
        <taxon>Rhabditida</taxon>
        <taxon>Tylenchina</taxon>
        <taxon>Cephalobomorpha</taxon>
        <taxon>Cephaloboidea</taxon>
        <taxon>Cephalobidae</taxon>
        <taxon>Acrobeloides</taxon>
    </lineage>
</organism>
<evidence type="ECO:0000259" key="2">
    <source>
        <dbReference type="PROSITE" id="PS50004"/>
    </source>
</evidence>
<dbReference type="WBParaSite" id="ACRNAN_scaffold3770.g13221.t1">
    <property type="protein sequence ID" value="ACRNAN_scaffold3770.g13221.t1"/>
    <property type="gene ID" value="ACRNAN_scaffold3770.g13221"/>
</dbReference>
<dbReference type="Pfam" id="PF24656">
    <property type="entry name" value="CEPT76_peptidase"/>
    <property type="match status" value="1"/>
</dbReference>
<feature type="compositionally biased region" description="Basic and acidic residues" evidence="1">
    <location>
        <begin position="66"/>
        <end position="82"/>
    </location>
</feature>
<dbReference type="InterPro" id="IPR052434">
    <property type="entry name" value="Tectonic-like_complex_comp"/>
</dbReference>
<proteinExistence type="predicted"/>
<reference evidence="4" key="1">
    <citation type="submission" date="2022-11" db="UniProtKB">
        <authorList>
            <consortium name="WormBaseParasite"/>
        </authorList>
    </citation>
    <scope>IDENTIFICATION</scope>
</reference>
<feature type="domain" description="C2" evidence="2">
    <location>
        <begin position="767"/>
        <end position="908"/>
    </location>
</feature>
<feature type="region of interest" description="Disordered" evidence="1">
    <location>
        <begin position="61"/>
        <end position="101"/>
    </location>
</feature>
<evidence type="ECO:0000256" key="1">
    <source>
        <dbReference type="SAM" id="MobiDB-lite"/>
    </source>
</evidence>
<keyword evidence="3" id="KW-1185">Reference proteome</keyword>